<organism evidence="2 3">
    <name type="scientific">Dysgonomonas alginatilytica</name>
    <dbReference type="NCBI Taxonomy" id="1605892"/>
    <lineage>
        <taxon>Bacteria</taxon>
        <taxon>Pseudomonadati</taxon>
        <taxon>Bacteroidota</taxon>
        <taxon>Bacteroidia</taxon>
        <taxon>Bacteroidales</taxon>
        <taxon>Dysgonomonadaceae</taxon>
        <taxon>Dysgonomonas</taxon>
    </lineage>
</organism>
<name>A0A2V3PKX5_9BACT</name>
<keyword evidence="1" id="KW-0812">Transmembrane</keyword>
<feature type="transmembrane region" description="Helical" evidence="1">
    <location>
        <begin position="12"/>
        <end position="37"/>
    </location>
</feature>
<dbReference type="OrthoDB" id="5507507at2"/>
<gene>
    <name evidence="2" type="ORF">CLV62_13124</name>
</gene>
<dbReference type="InterPro" id="IPR005077">
    <property type="entry name" value="Peptidase_C11"/>
</dbReference>
<dbReference type="RefSeq" id="WP_110312154.1">
    <property type="nucleotide sequence ID" value="NZ_QICL01000031.1"/>
</dbReference>
<evidence type="ECO:0000313" key="2">
    <source>
        <dbReference type="EMBL" id="PXV60104.1"/>
    </source>
</evidence>
<comment type="caution">
    <text evidence="2">The sequence shown here is derived from an EMBL/GenBank/DDBJ whole genome shotgun (WGS) entry which is preliminary data.</text>
</comment>
<evidence type="ECO:0000256" key="1">
    <source>
        <dbReference type="SAM" id="Phobius"/>
    </source>
</evidence>
<dbReference type="EMBL" id="QICL01000031">
    <property type="protein sequence ID" value="PXV60104.1"/>
    <property type="molecule type" value="Genomic_DNA"/>
</dbReference>
<proteinExistence type="predicted"/>
<keyword evidence="1" id="KW-0472">Membrane</keyword>
<dbReference type="Proteomes" id="UP000247973">
    <property type="component" value="Unassembled WGS sequence"/>
</dbReference>
<evidence type="ECO:0000313" key="3">
    <source>
        <dbReference type="Proteomes" id="UP000247973"/>
    </source>
</evidence>
<dbReference type="Gene3D" id="3.40.50.11970">
    <property type="match status" value="1"/>
</dbReference>
<reference evidence="2 3" key="1">
    <citation type="submission" date="2018-03" db="EMBL/GenBank/DDBJ databases">
        <title>Genomic Encyclopedia of Archaeal and Bacterial Type Strains, Phase II (KMG-II): from individual species to whole genera.</title>
        <authorList>
            <person name="Goeker M."/>
        </authorList>
    </citation>
    <scope>NUCLEOTIDE SEQUENCE [LARGE SCALE GENOMIC DNA]</scope>
    <source>
        <strain evidence="2 3">DSM 100214</strain>
    </source>
</reference>
<accession>A0A2V3PKX5</accession>
<dbReference type="PANTHER" id="PTHR37835">
    <property type="entry name" value="ALPHA-CLOSTRIPAIN"/>
    <property type="match status" value="1"/>
</dbReference>
<protein>
    <submittedName>
        <fullName evidence="2">Cysteine peptidase C11 family protein</fullName>
    </submittedName>
</protein>
<keyword evidence="3" id="KW-1185">Reference proteome</keyword>
<dbReference type="AlphaFoldDB" id="A0A2V3PKX5"/>
<dbReference type="Pfam" id="PF03415">
    <property type="entry name" value="Peptidase_C11"/>
    <property type="match status" value="1"/>
</dbReference>
<dbReference type="PANTHER" id="PTHR37835:SF1">
    <property type="entry name" value="ALPHA-CLOSTRIPAIN"/>
    <property type="match status" value="1"/>
</dbReference>
<keyword evidence="1" id="KW-1133">Transmembrane helix</keyword>
<sequence>MTIIDRYTFINTLFRGFANSSLLGRLGGAILLLFLLFSCINDEECISIAPRHILIVYMGGDNNLSGETDQKIEAIRSGWKASDGDKLLIYQDGAGTAPTLTEIVNRKGQNTLNILKTYSEENSADPQVFARVIAEVQALYPLSSNGRTYGLLLFSHASGWLPKGALTQPRSTTRSIIIDGSDEMNLIDFANAIPDNTFEYIVFEACFMAGIEVAYELKDKTNYILASSAEIVSPGFTESYPQTINNLFEDTPNLTQFAKGSFDYFNNNTGWQHSATFSVIKTSELDNLAAFVKSNCDFDKEITINDIQHFDRYSYRLFFDFEDYYSRLLENDTQKAELSALVEKAVIWKAATTAFMIGYNGFEINKYSGLTSYIPQERFPFLNGEYNKLKWSE</sequence>